<protein>
    <submittedName>
        <fullName evidence="2">Uncharacterized protein</fullName>
    </submittedName>
</protein>
<comment type="caution">
    <text evidence="2">The sequence shown here is derived from an EMBL/GenBank/DDBJ whole genome shotgun (WGS) entry which is preliminary data.</text>
</comment>
<keyword evidence="3" id="KW-1185">Reference proteome</keyword>
<feature type="compositionally biased region" description="Acidic residues" evidence="1">
    <location>
        <begin position="30"/>
        <end position="57"/>
    </location>
</feature>
<evidence type="ECO:0000313" key="3">
    <source>
        <dbReference type="Proteomes" id="UP000683000"/>
    </source>
</evidence>
<dbReference type="EMBL" id="JAGFBS010000054">
    <property type="protein sequence ID" value="KAG6370263.1"/>
    <property type="molecule type" value="Genomic_DNA"/>
</dbReference>
<sequence>MVHRWRDEGRRKREQEEIRRKGRRWTNDALEIDTDNVEAEADESSESEDDEEDNQDSEEVKALKVDEFF</sequence>
<gene>
    <name evidence="2" type="ORF">JVT61DRAFT_12208</name>
</gene>
<evidence type="ECO:0000256" key="1">
    <source>
        <dbReference type="SAM" id="MobiDB-lite"/>
    </source>
</evidence>
<feature type="compositionally biased region" description="Basic and acidic residues" evidence="1">
    <location>
        <begin position="1"/>
        <end position="19"/>
    </location>
</feature>
<feature type="compositionally biased region" description="Basic and acidic residues" evidence="1">
    <location>
        <begin position="58"/>
        <end position="69"/>
    </location>
</feature>
<organism evidence="2 3">
    <name type="scientific">Boletus reticuloceps</name>
    <dbReference type="NCBI Taxonomy" id="495285"/>
    <lineage>
        <taxon>Eukaryota</taxon>
        <taxon>Fungi</taxon>
        <taxon>Dikarya</taxon>
        <taxon>Basidiomycota</taxon>
        <taxon>Agaricomycotina</taxon>
        <taxon>Agaricomycetes</taxon>
        <taxon>Agaricomycetidae</taxon>
        <taxon>Boletales</taxon>
        <taxon>Boletineae</taxon>
        <taxon>Boletaceae</taxon>
        <taxon>Boletoideae</taxon>
        <taxon>Boletus</taxon>
    </lineage>
</organism>
<name>A0A8I3A4G9_9AGAM</name>
<dbReference type="Proteomes" id="UP000683000">
    <property type="component" value="Unassembled WGS sequence"/>
</dbReference>
<evidence type="ECO:0000313" key="2">
    <source>
        <dbReference type="EMBL" id="KAG6370263.1"/>
    </source>
</evidence>
<proteinExistence type="predicted"/>
<feature type="region of interest" description="Disordered" evidence="1">
    <location>
        <begin position="1"/>
        <end position="69"/>
    </location>
</feature>
<reference evidence="2" key="1">
    <citation type="submission" date="2021-03" db="EMBL/GenBank/DDBJ databases">
        <title>Evolutionary innovations through gain and loss of genes in the ectomycorrhizal Boletales.</title>
        <authorList>
            <person name="Wu G."/>
            <person name="Miyauchi S."/>
            <person name="Morin E."/>
            <person name="Yang Z.-L."/>
            <person name="Xu J."/>
            <person name="Martin F.M."/>
        </authorList>
    </citation>
    <scope>NUCLEOTIDE SEQUENCE</scope>
    <source>
        <strain evidence="2">BR01</strain>
    </source>
</reference>
<dbReference type="AlphaFoldDB" id="A0A8I3A4G9"/>
<accession>A0A8I3A4G9</accession>